<dbReference type="AlphaFoldDB" id="A0A3M0LXA9"/>
<evidence type="ECO:0000313" key="2">
    <source>
        <dbReference type="EMBL" id="RMC30118.1"/>
    </source>
</evidence>
<proteinExistence type="predicted"/>
<accession>A0A3M0LXA9</accession>
<gene>
    <name evidence="2" type="ORF">C9E81_22030</name>
</gene>
<dbReference type="EMBL" id="QOKZ01000020">
    <property type="protein sequence ID" value="RMC30118.1"/>
    <property type="molecule type" value="Genomic_DNA"/>
</dbReference>
<protein>
    <recommendedName>
        <fullName evidence="1">Knr4/Smi1-like domain-containing protein</fullName>
    </recommendedName>
</protein>
<dbReference type="OrthoDB" id="7865836at2"/>
<dbReference type="InterPro" id="IPR018958">
    <property type="entry name" value="Knr4/Smi1-like_dom"/>
</dbReference>
<dbReference type="SUPFAM" id="SSF160631">
    <property type="entry name" value="SMI1/KNR4-like"/>
    <property type="match status" value="1"/>
</dbReference>
<evidence type="ECO:0000313" key="3">
    <source>
        <dbReference type="Proteomes" id="UP000273516"/>
    </source>
</evidence>
<dbReference type="RefSeq" id="WP_122114511.1">
    <property type="nucleotide sequence ID" value="NZ_QOKZ01000020.1"/>
</dbReference>
<organism evidence="2 3">
    <name type="scientific">Paracoccus alkanivorans</name>
    <dbReference type="NCBI Taxonomy" id="2116655"/>
    <lineage>
        <taxon>Bacteria</taxon>
        <taxon>Pseudomonadati</taxon>
        <taxon>Pseudomonadota</taxon>
        <taxon>Alphaproteobacteria</taxon>
        <taxon>Rhodobacterales</taxon>
        <taxon>Paracoccaceae</taxon>
        <taxon>Paracoccus</taxon>
    </lineage>
</organism>
<dbReference type="Proteomes" id="UP000273516">
    <property type="component" value="Unassembled WGS sequence"/>
</dbReference>
<feature type="domain" description="Knr4/Smi1-like" evidence="1">
    <location>
        <begin position="26"/>
        <end position="152"/>
    </location>
</feature>
<evidence type="ECO:0000259" key="1">
    <source>
        <dbReference type="Pfam" id="PF09346"/>
    </source>
</evidence>
<dbReference type="Gene3D" id="3.40.1580.10">
    <property type="entry name" value="SMI1/KNR4-like"/>
    <property type="match status" value="1"/>
</dbReference>
<keyword evidence="3" id="KW-1185">Reference proteome</keyword>
<dbReference type="Pfam" id="PF09346">
    <property type="entry name" value="SMI1_KNR4"/>
    <property type="match status" value="1"/>
</dbReference>
<reference evidence="2 3" key="1">
    <citation type="submission" date="2018-07" db="EMBL/GenBank/DDBJ databases">
        <authorList>
            <person name="Zhang Y."/>
            <person name="Wang L."/>
            <person name="Ma S."/>
        </authorList>
    </citation>
    <scope>NUCLEOTIDE SEQUENCE [LARGE SCALE GENOMIC DNA]</scope>
    <source>
        <strain evidence="2 3">4-2</strain>
    </source>
</reference>
<comment type="caution">
    <text evidence="2">The sequence shown here is derived from an EMBL/GenBank/DDBJ whole genome shotgun (WGS) entry which is preliminary data.</text>
</comment>
<name>A0A3M0LXA9_9RHOB</name>
<sequence>MGLDSRIRTMPLKSDTAFAAQDRSTVEAHIGAHLPDSLIALLGTSAQAITFEDGVEIKPLQPNSLAGQDGRQSVLVVLGLSSGRDGISETYDQYKTRLGDQYIPVASDGLGNLFVLHATSQEVLFWYHECPQGEASPEAFTLVANDFDQFLSELQPEEETKEKASNISGVKKYSFDF</sequence>
<dbReference type="InterPro" id="IPR037883">
    <property type="entry name" value="Knr4/Smi1-like_sf"/>
</dbReference>